<evidence type="ECO:0000313" key="2">
    <source>
        <dbReference type="EMBL" id="KAG6293040.1"/>
    </source>
</evidence>
<dbReference type="EMBL" id="SRRH01000256">
    <property type="protein sequence ID" value="KAG6293040.1"/>
    <property type="molecule type" value="Genomic_DNA"/>
</dbReference>
<feature type="domain" description="Tse2 ADP-ribosyltransferase toxin" evidence="1">
    <location>
        <begin position="14"/>
        <end position="163"/>
    </location>
</feature>
<dbReference type="Proteomes" id="UP000707071">
    <property type="component" value="Unassembled WGS sequence"/>
</dbReference>
<dbReference type="AlphaFoldDB" id="A0A9P7TY46"/>
<sequence>MSRLISSFRFVPIQLFRVNAGKKIRLRDYAARKGKSFDVVSENGLIKPKALDPSSYTAPNGASMRPLVLRQKKLVRGFLGTNVVVYAIDEGMSSVVLVRPGVYASDLSKTVLGTILPEDLILVDEGGAHYSLQPAVEMSLRDLNQKISDFLKGHATLYTRNEWIAKFDKS</sequence>
<proteinExistence type="predicted"/>
<protein>
    <recommendedName>
        <fullName evidence="1">Tse2 ADP-ribosyltransferase toxin domain-containing protein</fullName>
    </recommendedName>
</protein>
<evidence type="ECO:0000259" key="1">
    <source>
        <dbReference type="Pfam" id="PF18648"/>
    </source>
</evidence>
<name>A0A9P7TY46_9HYPO</name>
<dbReference type="Pfam" id="PF18648">
    <property type="entry name" value="ADPRTs_Tse2"/>
    <property type="match status" value="1"/>
</dbReference>
<gene>
    <name evidence="2" type="ORF">E4U09_003154</name>
</gene>
<accession>A0A9P7TY46</accession>
<evidence type="ECO:0000313" key="3">
    <source>
        <dbReference type="Proteomes" id="UP000707071"/>
    </source>
</evidence>
<dbReference type="InterPro" id="IPR041018">
    <property type="entry name" value="ADPRTs_Tse2"/>
</dbReference>
<organism evidence="2 3">
    <name type="scientific">Claviceps aff. purpurea</name>
    <dbReference type="NCBI Taxonomy" id="1967640"/>
    <lineage>
        <taxon>Eukaryota</taxon>
        <taxon>Fungi</taxon>
        <taxon>Dikarya</taxon>
        <taxon>Ascomycota</taxon>
        <taxon>Pezizomycotina</taxon>
        <taxon>Sordariomycetes</taxon>
        <taxon>Hypocreomycetidae</taxon>
        <taxon>Hypocreales</taxon>
        <taxon>Clavicipitaceae</taxon>
        <taxon>Claviceps</taxon>
    </lineage>
</organism>
<keyword evidence="3" id="KW-1185">Reference proteome</keyword>
<reference evidence="2 3" key="1">
    <citation type="journal article" date="2020" name="bioRxiv">
        <title>Whole genome comparisons of ergot fungi reveals the divergence and evolution of species within the genus Claviceps are the result of varying mechanisms driving genome evolution and host range expansion.</title>
        <authorList>
            <person name="Wyka S.A."/>
            <person name="Mondo S.J."/>
            <person name="Liu M."/>
            <person name="Dettman J."/>
            <person name="Nalam V."/>
            <person name="Broders K.D."/>
        </authorList>
    </citation>
    <scope>NUCLEOTIDE SEQUENCE [LARGE SCALE GENOMIC DNA]</scope>
    <source>
        <strain evidence="2 3">Clav52</strain>
    </source>
</reference>
<comment type="caution">
    <text evidence="2">The sequence shown here is derived from an EMBL/GenBank/DDBJ whole genome shotgun (WGS) entry which is preliminary data.</text>
</comment>